<evidence type="ECO:0000259" key="4">
    <source>
        <dbReference type="Pfam" id="PF22725"/>
    </source>
</evidence>
<dbReference type="PANTHER" id="PTHR22604:SF105">
    <property type="entry name" value="TRANS-1,2-DIHYDROBENZENE-1,2-DIOL DEHYDROGENASE"/>
    <property type="match status" value="1"/>
</dbReference>
<dbReference type="SUPFAM" id="SSF55347">
    <property type="entry name" value="Glyceraldehyde-3-phosphate dehydrogenase-like, C-terminal domain"/>
    <property type="match status" value="1"/>
</dbReference>
<dbReference type="InterPro" id="IPR036291">
    <property type="entry name" value="NAD(P)-bd_dom_sf"/>
</dbReference>
<evidence type="ECO:0000256" key="2">
    <source>
        <dbReference type="ARBA" id="ARBA00023002"/>
    </source>
</evidence>
<dbReference type="EMBL" id="JAARZO010000004">
    <property type="protein sequence ID" value="MBC2288146.1"/>
    <property type="molecule type" value="Genomic_DNA"/>
</dbReference>
<dbReference type="AlphaFoldDB" id="A0A7X0ZIW0"/>
<comment type="similarity">
    <text evidence="1">Belongs to the Gfo/Idh/MocA family.</text>
</comment>
<name>A0A7X0ZIW0_9LIST</name>
<gene>
    <name evidence="5" type="ORF">HCB47_11025</name>
</gene>
<evidence type="ECO:0000256" key="1">
    <source>
        <dbReference type="ARBA" id="ARBA00010928"/>
    </source>
</evidence>
<protein>
    <submittedName>
        <fullName evidence="5">Gfo/Idh/MocA family oxidoreductase</fullName>
    </submittedName>
</protein>
<dbReference type="GO" id="GO:0016491">
    <property type="term" value="F:oxidoreductase activity"/>
    <property type="evidence" value="ECO:0007669"/>
    <property type="project" value="UniProtKB-KW"/>
</dbReference>
<dbReference type="SUPFAM" id="SSF51735">
    <property type="entry name" value="NAD(P)-binding Rossmann-fold domains"/>
    <property type="match status" value="1"/>
</dbReference>
<dbReference type="InterPro" id="IPR050984">
    <property type="entry name" value="Gfo/Idh/MocA_domain"/>
</dbReference>
<evidence type="ECO:0000259" key="3">
    <source>
        <dbReference type="Pfam" id="PF01408"/>
    </source>
</evidence>
<evidence type="ECO:0000313" key="6">
    <source>
        <dbReference type="Proteomes" id="UP000558070"/>
    </source>
</evidence>
<reference evidence="5 6" key="1">
    <citation type="submission" date="2020-03" db="EMBL/GenBank/DDBJ databases">
        <title>Soil Listeria distribution.</title>
        <authorList>
            <person name="Liao J."/>
            <person name="Wiedmann M."/>
        </authorList>
    </citation>
    <scope>NUCLEOTIDE SEQUENCE [LARGE SCALE GENOMIC DNA]</scope>
    <source>
        <strain evidence="5 6">FSL L7-0072</strain>
    </source>
</reference>
<dbReference type="Pfam" id="PF01408">
    <property type="entry name" value="GFO_IDH_MocA"/>
    <property type="match status" value="1"/>
</dbReference>
<proteinExistence type="inferred from homology"/>
<dbReference type="Pfam" id="PF22725">
    <property type="entry name" value="GFO_IDH_MocA_C3"/>
    <property type="match status" value="1"/>
</dbReference>
<organism evidence="5 6">
    <name type="scientific">Listeria farberi</name>
    <dbReference type="NCBI Taxonomy" id="2713500"/>
    <lineage>
        <taxon>Bacteria</taxon>
        <taxon>Bacillati</taxon>
        <taxon>Bacillota</taxon>
        <taxon>Bacilli</taxon>
        <taxon>Bacillales</taxon>
        <taxon>Listeriaceae</taxon>
        <taxon>Listeria</taxon>
    </lineage>
</organism>
<comment type="caution">
    <text evidence="5">The sequence shown here is derived from an EMBL/GenBank/DDBJ whole genome shotgun (WGS) entry which is preliminary data.</text>
</comment>
<accession>A0A7X0ZIW0</accession>
<dbReference type="PANTHER" id="PTHR22604">
    <property type="entry name" value="OXIDOREDUCTASES"/>
    <property type="match status" value="1"/>
</dbReference>
<dbReference type="Gene3D" id="3.30.360.10">
    <property type="entry name" value="Dihydrodipicolinate Reductase, domain 2"/>
    <property type="match status" value="1"/>
</dbReference>
<dbReference type="GO" id="GO:0000166">
    <property type="term" value="F:nucleotide binding"/>
    <property type="evidence" value="ECO:0007669"/>
    <property type="project" value="InterPro"/>
</dbReference>
<keyword evidence="2" id="KW-0560">Oxidoreductase</keyword>
<dbReference type="Gene3D" id="3.40.50.720">
    <property type="entry name" value="NAD(P)-binding Rossmann-like Domain"/>
    <property type="match status" value="1"/>
</dbReference>
<dbReference type="RefSeq" id="WP_185608102.1">
    <property type="nucleotide sequence ID" value="NZ_JAARZO010000004.1"/>
</dbReference>
<dbReference type="InterPro" id="IPR055170">
    <property type="entry name" value="GFO_IDH_MocA-like_dom"/>
</dbReference>
<evidence type="ECO:0000313" key="5">
    <source>
        <dbReference type="EMBL" id="MBC2288146.1"/>
    </source>
</evidence>
<dbReference type="Proteomes" id="UP000558070">
    <property type="component" value="Unassembled WGS sequence"/>
</dbReference>
<feature type="domain" description="GFO/IDH/MocA-like oxidoreductase" evidence="4">
    <location>
        <begin position="130"/>
        <end position="246"/>
    </location>
</feature>
<feature type="domain" description="Gfo/Idh/MocA-like oxidoreductase N-terminal" evidence="3">
    <location>
        <begin position="4"/>
        <end position="119"/>
    </location>
</feature>
<dbReference type="InterPro" id="IPR000683">
    <property type="entry name" value="Gfo/Idh/MocA-like_OxRdtase_N"/>
</dbReference>
<sequence>MKKLNWAILGPGSIAHQFAEGMQGLNREIYAVGARSLEKGQVFADQYGIKNVYDDFDVMLADPIIDVVYIATPHSNHYEFIMKSLHNGKHVLAEKAITVSSAELDDINALAKEKGLIVKEAMTIFHMPLYKKLREIVDSGAIGKLKIIQVAFGSAKEKNPKNRFYNMDLAGGALLDIGTYALSFARYFLSGTPDEILTTMKKFETGVDEQSGILLKNKEEELAVVSLSFRAKVPKRGVIACEEGFITVDEYPRADRATVTYTATGKVEEIEAGETDKALEYEITAMEESIAAGENTTYQLTNDVIAIMSDVRSQWGIKFPFEK</sequence>